<comment type="caution">
    <text evidence="2">The sequence shown here is derived from an EMBL/GenBank/DDBJ whole genome shotgun (WGS) entry which is preliminary data.</text>
</comment>
<name>A0ABU9L402_9FLAO</name>
<dbReference type="Pfam" id="PF00144">
    <property type="entry name" value="Beta-lactamase"/>
    <property type="match status" value="1"/>
</dbReference>
<dbReference type="InterPro" id="IPR050491">
    <property type="entry name" value="AmpC-like"/>
</dbReference>
<dbReference type="RefSeq" id="WP_342160671.1">
    <property type="nucleotide sequence ID" value="NZ_JBCDNA010000002.1"/>
</dbReference>
<dbReference type="SUPFAM" id="SSF56601">
    <property type="entry name" value="beta-lactamase/transpeptidase-like"/>
    <property type="match status" value="1"/>
</dbReference>
<dbReference type="GO" id="GO:0016787">
    <property type="term" value="F:hydrolase activity"/>
    <property type="evidence" value="ECO:0007669"/>
    <property type="project" value="UniProtKB-KW"/>
</dbReference>
<reference evidence="2 3" key="1">
    <citation type="submission" date="2024-04" db="EMBL/GenBank/DDBJ databases">
        <title>whole genome sequencing of Lutimonas vermicola strain IMCC1616.</title>
        <authorList>
            <person name="Bae S.S."/>
        </authorList>
    </citation>
    <scope>NUCLEOTIDE SEQUENCE [LARGE SCALE GENOMIC DNA]</scope>
    <source>
        <strain evidence="2 3">IMCC1616</strain>
    </source>
</reference>
<dbReference type="EMBL" id="JBCDNA010000002">
    <property type="protein sequence ID" value="MEL4456525.1"/>
    <property type="molecule type" value="Genomic_DNA"/>
</dbReference>
<dbReference type="Gene3D" id="3.40.710.10">
    <property type="entry name" value="DD-peptidase/beta-lactamase superfamily"/>
    <property type="match status" value="1"/>
</dbReference>
<dbReference type="InterPro" id="IPR012338">
    <property type="entry name" value="Beta-lactam/transpept-like"/>
</dbReference>
<proteinExistence type="predicted"/>
<dbReference type="InterPro" id="IPR001466">
    <property type="entry name" value="Beta-lactam-related"/>
</dbReference>
<evidence type="ECO:0000313" key="2">
    <source>
        <dbReference type="EMBL" id="MEL4456525.1"/>
    </source>
</evidence>
<protein>
    <submittedName>
        <fullName evidence="2">Serine hydrolase domain-containing protein</fullName>
        <ecNumber evidence="2">3.1.1.103</ecNumber>
    </submittedName>
</protein>
<keyword evidence="2" id="KW-0378">Hydrolase</keyword>
<sequence length="600" mass="66942">MKKIITVIFALIIGLNGYGQSVSNKEVRKNIDDLFQSYSSYNRFIGNVLISQNDTIIYQKSFGYANLEKVKKNTSNSIFSIASLTKSLTAVGIMKLVEDGKLTLEKPISNYFPGFMPDYSKDITIQHLLNNSSGMEANIGRIDDNGNGLMPEKELISLDELLAKFKDYKLNFEPGTSYEYNNFGYLLLANIIEMASGQPYANYMEQAVFKPANMKNTASASFTDIDQRTFPHLGLGMNELKKVDAPLHTSWLMGAAEINSTTDDLYNFLQALDKGIILKPATLNKLYGLTQNIGVNEMKSGLGWVIGQKEGEEWIYNNGLLPGYASMMGSMPSKNIKVIILSNATSINPLVDEFQGEISFVQGEITDKIISLLLGKSVDILPLASKVSENLMYVNNTYQFDSNHSIRLKKEGNEYVLETEGKEPWSLFSYTFSRDAKENNPASETAIFFANAMSKQNFEGLSFYGNNDMKAFLGSDEGISQLKGMWNNFLQHAGEFHSFNIYKIEGEEVKNVSIRFHFDTVDIGIVLSIDSSHKIQGMFMDDELKTSHISKVSLVSIGENKFFINGHQNGGMQDLKVNITEKELVLIDGSKSFNGKQSGE</sequence>
<dbReference type="EC" id="3.1.1.103" evidence="2"/>
<feature type="domain" description="Beta-lactamase-related" evidence="1">
    <location>
        <begin position="46"/>
        <end position="346"/>
    </location>
</feature>
<organism evidence="2 3">
    <name type="scientific">Lutimonas vermicola</name>
    <dbReference type="NCBI Taxonomy" id="414288"/>
    <lineage>
        <taxon>Bacteria</taxon>
        <taxon>Pseudomonadati</taxon>
        <taxon>Bacteroidota</taxon>
        <taxon>Flavobacteriia</taxon>
        <taxon>Flavobacteriales</taxon>
        <taxon>Flavobacteriaceae</taxon>
        <taxon>Lutimonas</taxon>
    </lineage>
</organism>
<gene>
    <name evidence="2" type="ORF">AABB81_11500</name>
</gene>
<keyword evidence="3" id="KW-1185">Reference proteome</keyword>
<dbReference type="PANTHER" id="PTHR46825">
    <property type="entry name" value="D-ALANYL-D-ALANINE-CARBOXYPEPTIDASE/ENDOPEPTIDASE AMPH"/>
    <property type="match status" value="1"/>
</dbReference>
<evidence type="ECO:0000259" key="1">
    <source>
        <dbReference type="Pfam" id="PF00144"/>
    </source>
</evidence>
<dbReference type="Proteomes" id="UP001474120">
    <property type="component" value="Unassembled WGS sequence"/>
</dbReference>
<evidence type="ECO:0000313" key="3">
    <source>
        <dbReference type="Proteomes" id="UP001474120"/>
    </source>
</evidence>
<accession>A0ABU9L402</accession>
<dbReference type="PANTHER" id="PTHR46825:SF9">
    <property type="entry name" value="BETA-LACTAMASE-RELATED DOMAIN-CONTAINING PROTEIN"/>
    <property type="match status" value="1"/>
</dbReference>